<evidence type="ECO:0000259" key="1">
    <source>
        <dbReference type="Pfam" id="PF04937"/>
    </source>
</evidence>
<proteinExistence type="predicted"/>
<gene>
    <name evidence="2" type="ORF">AMTR_s00193p00026850</name>
</gene>
<feature type="domain" description="DUF659" evidence="1">
    <location>
        <begin position="54"/>
        <end position="100"/>
    </location>
</feature>
<dbReference type="Gramene" id="ERN18402">
    <property type="protein sequence ID" value="ERN18402"/>
    <property type="gene ID" value="AMTR_s00193p00026850"/>
</dbReference>
<organism evidence="2 3">
    <name type="scientific">Amborella trichopoda</name>
    <dbReference type="NCBI Taxonomy" id="13333"/>
    <lineage>
        <taxon>Eukaryota</taxon>
        <taxon>Viridiplantae</taxon>
        <taxon>Streptophyta</taxon>
        <taxon>Embryophyta</taxon>
        <taxon>Tracheophyta</taxon>
        <taxon>Spermatophyta</taxon>
        <taxon>Magnoliopsida</taxon>
        <taxon>Amborellales</taxon>
        <taxon>Amborellaceae</taxon>
        <taxon>Amborella</taxon>
    </lineage>
</organism>
<name>U5DAE9_AMBTC</name>
<protein>
    <recommendedName>
        <fullName evidence="1">DUF659 domain-containing protein</fullName>
    </recommendedName>
</protein>
<dbReference type="PANTHER" id="PTHR32166">
    <property type="entry name" value="OSJNBA0013A04.12 PROTEIN"/>
    <property type="match status" value="1"/>
</dbReference>
<sequence>MTLKGMVKGTRNMLGRYVFKWLYDKEIPFDVANNPYLPLMVNAIQRAGLGIKPPTTYELSGPILHEEVEEVRKWIEDYKQSWPRTEITLMSDGWLNKVSKNDFLTSWPIPQKIVEEVGDKYVVQFITDNARECVSSGSKLMDKRKHLVWTPCAAHNINLILEEISEIKIMKETL</sequence>
<dbReference type="HOGENOM" id="CLU_016471_5_1_1"/>
<evidence type="ECO:0000313" key="2">
    <source>
        <dbReference type="EMBL" id="ERN18402.1"/>
    </source>
</evidence>
<dbReference type="EMBL" id="KI392192">
    <property type="protein sequence ID" value="ERN18402.1"/>
    <property type="molecule type" value="Genomic_DNA"/>
</dbReference>
<accession>U5DAE9</accession>
<reference evidence="3" key="1">
    <citation type="journal article" date="2013" name="Science">
        <title>The Amborella genome and the evolution of flowering plants.</title>
        <authorList>
            <consortium name="Amborella Genome Project"/>
        </authorList>
    </citation>
    <scope>NUCLEOTIDE SEQUENCE [LARGE SCALE GENOMIC DNA]</scope>
</reference>
<feature type="domain" description="DUF659" evidence="1">
    <location>
        <begin position="111"/>
        <end position="174"/>
    </location>
</feature>
<dbReference type="PANTHER" id="PTHR32166:SF24">
    <property type="entry name" value="F16P17.2 PROTEIN"/>
    <property type="match status" value="1"/>
</dbReference>
<dbReference type="Pfam" id="PF04937">
    <property type="entry name" value="DUF659"/>
    <property type="match status" value="2"/>
</dbReference>
<dbReference type="AlphaFoldDB" id="U5DAE9"/>
<keyword evidence="3" id="KW-1185">Reference proteome</keyword>
<dbReference type="Proteomes" id="UP000017836">
    <property type="component" value="Unassembled WGS sequence"/>
</dbReference>
<evidence type="ECO:0000313" key="3">
    <source>
        <dbReference type="Proteomes" id="UP000017836"/>
    </source>
</evidence>
<dbReference type="InterPro" id="IPR007021">
    <property type="entry name" value="DUF659"/>
</dbReference>